<dbReference type="AlphaFoldDB" id="A0A8C1N6S2"/>
<keyword evidence="2" id="KW-1185">Reference proteome</keyword>
<accession>A0A8C1N6S2</accession>
<reference evidence="1" key="1">
    <citation type="submission" date="2025-08" db="UniProtKB">
        <authorList>
            <consortium name="Ensembl"/>
        </authorList>
    </citation>
    <scope>IDENTIFICATION</scope>
</reference>
<proteinExistence type="predicted"/>
<evidence type="ECO:0000313" key="1">
    <source>
        <dbReference type="Ensembl" id="ENSCCRP00010085678.1"/>
    </source>
</evidence>
<name>A0A8C1N6S2_CYPCA</name>
<evidence type="ECO:0000313" key="2">
    <source>
        <dbReference type="Proteomes" id="UP000694427"/>
    </source>
</evidence>
<dbReference type="Proteomes" id="UP000694427">
    <property type="component" value="Unplaced"/>
</dbReference>
<protein>
    <submittedName>
        <fullName evidence="1">Uncharacterized protein</fullName>
    </submittedName>
</protein>
<reference evidence="1" key="2">
    <citation type="submission" date="2025-09" db="UniProtKB">
        <authorList>
            <consortium name="Ensembl"/>
        </authorList>
    </citation>
    <scope>IDENTIFICATION</scope>
</reference>
<dbReference type="Ensembl" id="ENSCCRT00010095051.1">
    <property type="protein sequence ID" value="ENSCCRP00010085678.1"/>
    <property type="gene ID" value="ENSCCRG00010037422.1"/>
</dbReference>
<organism evidence="1 2">
    <name type="scientific">Cyprinus carpio</name>
    <name type="common">Common carp</name>
    <dbReference type="NCBI Taxonomy" id="7962"/>
    <lineage>
        <taxon>Eukaryota</taxon>
        <taxon>Metazoa</taxon>
        <taxon>Chordata</taxon>
        <taxon>Craniata</taxon>
        <taxon>Vertebrata</taxon>
        <taxon>Euteleostomi</taxon>
        <taxon>Actinopterygii</taxon>
        <taxon>Neopterygii</taxon>
        <taxon>Teleostei</taxon>
        <taxon>Ostariophysi</taxon>
        <taxon>Cypriniformes</taxon>
        <taxon>Cyprinidae</taxon>
        <taxon>Cyprininae</taxon>
        <taxon>Cyprinus</taxon>
    </lineage>
</organism>
<sequence>HKKKLNTQFSSQLLGLCLLDFSNAMTTDLKREWNLSSELITDLLVSVIVVGLDGLHQFSKSCFVFTEDGRKKQMLTTKVLSTMPKSLINCKSFCSGLKSSFVTTWLFS</sequence>